<sequence>LPGWKHPYDLMPGNPSDRAPKEDT</sequence>
<accession>A0A1B6NRV7</accession>
<name>A0A1B6NRV7_9ZZZZ</name>
<gene>
    <name evidence="2" type="ORF">MGSAQ_002463</name>
</gene>
<feature type="non-terminal residue" evidence="2">
    <location>
        <position position="1"/>
    </location>
</feature>
<dbReference type="EMBL" id="AYSL01001406">
    <property type="protein sequence ID" value="KTF06041.1"/>
    <property type="molecule type" value="Genomic_DNA"/>
</dbReference>
<proteinExistence type="predicted"/>
<evidence type="ECO:0000256" key="1">
    <source>
        <dbReference type="SAM" id="MobiDB-lite"/>
    </source>
</evidence>
<evidence type="ECO:0000313" key="2">
    <source>
        <dbReference type="EMBL" id="KTF06041.1"/>
    </source>
</evidence>
<organism evidence="2">
    <name type="scientific">marine sediment metagenome</name>
    <dbReference type="NCBI Taxonomy" id="412755"/>
    <lineage>
        <taxon>unclassified sequences</taxon>
        <taxon>metagenomes</taxon>
        <taxon>ecological metagenomes</taxon>
    </lineage>
</organism>
<protein>
    <submittedName>
        <fullName evidence="2">Uncharacterized protein</fullName>
    </submittedName>
</protein>
<dbReference type="AlphaFoldDB" id="A0A1B6NRV7"/>
<comment type="caution">
    <text evidence="2">The sequence shown here is derived from an EMBL/GenBank/DDBJ whole genome shotgun (WGS) entry which is preliminary data.</text>
</comment>
<reference evidence="2" key="1">
    <citation type="submission" date="2013-11" db="EMBL/GenBank/DDBJ databases">
        <title>Microbial diversity, functional groups and degradation webs in Northern and Southern Mediterranean and Red Sea marine crude oil polluted sites.</title>
        <authorList>
            <person name="Daffonchio D."/>
            <person name="Mapelli F."/>
            <person name="Ferrer M."/>
            <person name="Richter M."/>
            <person name="Cherif A."/>
            <person name="Malkawi H.I."/>
            <person name="Yakimov M.M."/>
            <person name="Abdel-Fattah Y.R."/>
            <person name="Blaghen M."/>
            <person name="Golyshin P.N."/>
            <person name="Kalogerakis N."/>
            <person name="Boon N."/>
            <person name="Magagnini M."/>
            <person name="Fava F."/>
        </authorList>
    </citation>
    <scope>NUCLEOTIDE SEQUENCE</scope>
</reference>
<feature type="region of interest" description="Disordered" evidence="1">
    <location>
        <begin position="1"/>
        <end position="24"/>
    </location>
</feature>